<proteinExistence type="predicted"/>
<keyword evidence="3" id="KW-1185">Reference proteome</keyword>
<name>S7TBZ9_DESML</name>
<dbReference type="RefSeq" id="WP_020878354.1">
    <property type="nucleotide sequence ID" value="NZ_ATHJ01000111.1"/>
</dbReference>
<feature type="region of interest" description="Disordered" evidence="1">
    <location>
        <begin position="206"/>
        <end position="230"/>
    </location>
</feature>
<protein>
    <submittedName>
        <fullName evidence="2">Uncharacterized protein</fullName>
    </submittedName>
</protein>
<accession>S7TBZ9</accession>
<dbReference type="STRING" id="897.B2D07_19455"/>
<evidence type="ECO:0000256" key="1">
    <source>
        <dbReference type="SAM" id="MobiDB-lite"/>
    </source>
</evidence>
<evidence type="ECO:0000313" key="3">
    <source>
        <dbReference type="Proteomes" id="UP000014977"/>
    </source>
</evidence>
<evidence type="ECO:0000313" key="2">
    <source>
        <dbReference type="EMBL" id="EPR34692.1"/>
    </source>
</evidence>
<reference evidence="2 3" key="1">
    <citation type="journal article" date="2013" name="Genome Announc.">
        <title>Draft genome sequences for three mercury-methylating, sulfate-reducing bacteria.</title>
        <authorList>
            <person name="Brown S.D."/>
            <person name="Hurt R.A.Jr."/>
            <person name="Gilmour C.C."/>
            <person name="Elias D.A."/>
        </authorList>
    </citation>
    <scope>NUCLEOTIDE SEQUENCE [LARGE SCALE GENOMIC DNA]</scope>
    <source>
        <strain evidence="2 3">DSM 2059</strain>
    </source>
</reference>
<feature type="compositionally biased region" description="Basic and acidic residues" evidence="1">
    <location>
        <begin position="133"/>
        <end position="143"/>
    </location>
</feature>
<dbReference type="Proteomes" id="UP000014977">
    <property type="component" value="Unassembled WGS sequence"/>
</dbReference>
<feature type="region of interest" description="Disordered" evidence="1">
    <location>
        <begin position="78"/>
        <end position="189"/>
    </location>
</feature>
<dbReference type="EMBL" id="ATHJ01000111">
    <property type="protein sequence ID" value="EPR34692.1"/>
    <property type="molecule type" value="Genomic_DNA"/>
</dbReference>
<feature type="compositionally biased region" description="Basic and acidic residues" evidence="1">
    <location>
        <begin position="95"/>
        <end position="109"/>
    </location>
</feature>
<feature type="compositionally biased region" description="Polar residues" evidence="1">
    <location>
        <begin position="122"/>
        <end position="132"/>
    </location>
</feature>
<sequence>MKPEDDDHGGSAERKRSTLIVPGGNLDSVAPLVEGRDASSGTETTPPFDHNSFEAKRIMAPGGDLDAIDLKAGTMVRGRHTGKSKHSVAPPEPRPAGEEKEMMFRERGTFIDSEPDERYGQGRQSISRTVQVRTDRPRQKETAGLRFQDGDEDSPVFSNTFHDGEEESHGRPLPEPEMHSGPEPIKTSGLRDAAAPFQALREVDYRTSDNSPPLRSPVVKMTPFSRNDDVGKTTEEDVAYLDVSTAQLEAVIQHIMERVFVEKIEAILEKVIEKAVAHEMQQIRKVFMEELGRPVGFRDDETR</sequence>
<dbReference type="AlphaFoldDB" id="S7TBZ9"/>
<feature type="compositionally biased region" description="Basic and acidic residues" evidence="1">
    <location>
        <begin position="167"/>
        <end position="180"/>
    </location>
</feature>
<gene>
    <name evidence="2" type="ORF">dsmv_3264</name>
</gene>
<organism evidence="2 3">
    <name type="scientific">Desulfococcus multivorans DSM 2059</name>
    <dbReference type="NCBI Taxonomy" id="1121405"/>
    <lineage>
        <taxon>Bacteria</taxon>
        <taxon>Pseudomonadati</taxon>
        <taxon>Thermodesulfobacteriota</taxon>
        <taxon>Desulfobacteria</taxon>
        <taxon>Desulfobacterales</taxon>
        <taxon>Desulfococcaceae</taxon>
        <taxon>Desulfococcus</taxon>
    </lineage>
</organism>
<comment type="caution">
    <text evidence="2">The sequence shown here is derived from an EMBL/GenBank/DDBJ whole genome shotgun (WGS) entry which is preliminary data.</text>
</comment>
<feature type="compositionally biased region" description="Basic and acidic residues" evidence="1">
    <location>
        <begin position="1"/>
        <end position="16"/>
    </location>
</feature>
<feature type="region of interest" description="Disordered" evidence="1">
    <location>
        <begin position="1"/>
        <end position="53"/>
    </location>
</feature>